<dbReference type="Proteomes" id="UP000076727">
    <property type="component" value="Unassembled WGS sequence"/>
</dbReference>
<keyword evidence="3" id="KW-0325">Glycoprotein</keyword>
<dbReference type="PANTHER" id="PTHR31297:SF34">
    <property type="entry name" value="GLUCAN 1,3-BETA-GLUCOSIDASE 2"/>
    <property type="match status" value="1"/>
</dbReference>
<protein>
    <recommendedName>
        <fullName evidence="7">glucan 1,3-beta-glucosidase</fullName>
        <ecNumber evidence="7">3.2.1.58</ecNumber>
    </recommendedName>
</protein>
<keyword evidence="5" id="KW-0961">Cell wall biogenesis/degradation</keyword>
<keyword evidence="2 10" id="KW-0378">Hydrolase</keyword>
<feature type="compositionally biased region" description="Polar residues" evidence="8">
    <location>
        <begin position="51"/>
        <end position="63"/>
    </location>
</feature>
<gene>
    <name evidence="10" type="ORF">DAEQUDRAFT_676915</name>
</gene>
<dbReference type="Gene3D" id="3.20.20.80">
    <property type="entry name" value="Glycosidases"/>
    <property type="match status" value="1"/>
</dbReference>
<feature type="compositionally biased region" description="Basic and acidic residues" evidence="8">
    <location>
        <begin position="1"/>
        <end position="10"/>
    </location>
</feature>
<evidence type="ECO:0000256" key="2">
    <source>
        <dbReference type="ARBA" id="ARBA00022801"/>
    </source>
</evidence>
<dbReference type="GO" id="GO:0071555">
    <property type="term" value="P:cell wall organization"/>
    <property type="evidence" value="ECO:0007669"/>
    <property type="project" value="UniProtKB-KW"/>
</dbReference>
<evidence type="ECO:0000256" key="3">
    <source>
        <dbReference type="ARBA" id="ARBA00023180"/>
    </source>
</evidence>
<dbReference type="InterPro" id="IPR017853">
    <property type="entry name" value="GH"/>
</dbReference>
<comment type="similarity">
    <text evidence="1">Belongs to the glycosyl hydrolase 5 (cellulase A) family.</text>
</comment>
<dbReference type="EC" id="3.2.1.58" evidence="7"/>
<dbReference type="InterPro" id="IPR050386">
    <property type="entry name" value="Glycosyl_hydrolase_5"/>
</dbReference>
<feature type="region of interest" description="Disordered" evidence="8">
    <location>
        <begin position="94"/>
        <end position="125"/>
    </location>
</feature>
<feature type="compositionally biased region" description="Low complexity" evidence="8">
    <location>
        <begin position="32"/>
        <end position="44"/>
    </location>
</feature>
<feature type="compositionally biased region" description="Low complexity" evidence="8">
    <location>
        <begin position="94"/>
        <end position="124"/>
    </location>
</feature>
<dbReference type="PANTHER" id="PTHR31297">
    <property type="entry name" value="GLUCAN ENDO-1,6-BETA-GLUCOSIDASE B"/>
    <property type="match status" value="1"/>
</dbReference>
<dbReference type="EMBL" id="KV429106">
    <property type="protein sequence ID" value="KZT65409.1"/>
    <property type="molecule type" value="Genomic_DNA"/>
</dbReference>
<keyword evidence="9" id="KW-0472">Membrane</keyword>
<keyword evidence="9" id="KW-0812">Transmembrane</keyword>
<dbReference type="OrthoDB" id="62120at2759"/>
<evidence type="ECO:0000313" key="10">
    <source>
        <dbReference type="EMBL" id="KZT65409.1"/>
    </source>
</evidence>
<dbReference type="GO" id="GO:0009251">
    <property type="term" value="P:glucan catabolic process"/>
    <property type="evidence" value="ECO:0007669"/>
    <property type="project" value="TreeGrafter"/>
</dbReference>
<dbReference type="GO" id="GO:0005576">
    <property type="term" value="C:extracellular region"/>
    <property type="evidence" value="ECO:0007669"/>
    <property type="project" value="TreeGrafter"/>
</dbReference>
<organism evidence="10 11">
    <name type="scientific">Daedalea quercina L-15889</name>
    <dbReference type="NCBI Taxonomy" id="1314783"/>
    <lineage>
        <taxon>Eukaryota</taxon>
        <taxon>Fungi</taxon>
        <taxon>Dikarya</taxon>
        <taxon>Basidiomycota</taxon>
        <taxon>Agaricomycotina</taxon>
        <taxon>Agaricomycetes</taxon>
        <taxon>Polyporales</taxon>
        <taxon>Fomitopsis</taxon>
    </lineage>
</organism>
<feature type="region of interest" description="Disordered" evidence="8">
    <location>
        <begin position="1"/>
        <end position="71"/>
    </location>
</feature>
<dbReference type="SUPFAM" id="SSF51445">
    <property type="entry name" value="(Trans)glycosidases"/>
    <property type="match status" value="1"/>
</dbReference>
<dbReference type="STRING" id="1314783.A0A165M9V7"/>
<keyword evidence="4" id="KW-0326">Glycosidase</keyword>
<evidence type="ECO:0000256" key="9">
    <source>
        <dbReference type="SAM" id="Phobius"/>
    </source>
</evidence>
<comment type="catalytic activity">
    <reaction evidence="6">
        <text>Successive hydrolysis of beta-D-glucose units from the non-reducing ends of (1-&gt;3)-beta-D-glucans, releasing alpha-glucose.</text>
        <dbReference type="EC" id="3.2.1.58"/>
    </reaction>
</comment>
<dbReference type="AlphaFoldDB" id="A0A165M9V7"/>
<keyword evidence="11" id="KW-1185">Reference proteome</keyword>
<evidence type="ECO:0000256" key="7">
    <source>
        <dbReference type="ARBA" id="ARBA00038929"/>
    </source>
</evidence>
<evidence type="ECO:0000256" key="4">
    <source>
        <dbReference type="ARBA" id="ARBA00023295"/>
    </source>
</evidence>
<evidence type="ECO:0000256" key="1">
    <source>
        <dbReference type="ARBA" id="ARBA00005641"/>
    </source>
</evidence>
<evidence type="ECO:0000313" key="11">
    <source>
        <dbReference type="Proteomes" id="UP000076727"/>
    </source>
</evidence>
<evidence type="ECO:0000256" key="5">
    <source>
        <dbReference type="ARBA" id="ARBA00023316"/>
    </source>
</evidence>
<proteinExistence type="inferred from homology"/>
<feature type="transmembrane region" description="Helical" evidence="9">
    <location>
        <begin position="141"/>
        <end position="165"/>
    </location>
</feature>
<evidence type="ECO:0000256" key="6">
    <source>
        <dbReference type="ARBA" id="ARBA00036824"/>
    </source>
</evidence>
<evidence type="ECO:0000256" key="8">
    <source>
        <dbReference type="SAM" id="MobiDB-lite"/>
    </source>
</evidence>
<reference evidence="10 11" key="1">
    <citation type="journal article" date="2016" name="Mol. Biol. Evol.">
        <title>Comparative Genomics of Early-Diverging Mushroom-Forming Fungi Provides Insights into the Origins of Lignocellulose Decay Capabilities.</title>
        <authorList>
            <person name="Nagy L.G."/>
            <person name="Riley R."/>
            <person name="Tritt A."/>
            <person name="Adam C."/>
            <person name="Daum C."/>
            <person name="Floudas D."/>
            <person name="Sun H."/>
            <person name="Yadav J.S."/>
            <person name="Pangilinan J."/>
            <person name="Larsson K.H."/>
            <person name="Matsuura K."/>
            <person name="Barry K."/>
            <person name="Labutti K."/>
            <person name="Kuo R."/>
            <person name="Ohm R.A."/>
            <person name="Bhattacharya S.S."/>
            <person name="Shirouzu T."/>
            <person name="Yoshinaga Y."/>
            <person name="Martin F.M."/>
            <person name="Grigoriev I.V."/>
            <person name="Hibbett D.S."/>
        </authorList>
    </citation>
    <scope>NUCLEOTIDE SEQUENCE [LARGE SCALE GENOMIC DNA]</scope>
    <source>
        <strain evidence="10 11">L-15889</strain>
    </source>
</reference>
<keyword evidence="9" id="KW-1133">Transmembrane helix</keyword>
<dbReference type="GO" id="GO:0009986">
    <property type="term" value="C:cell surface"/>
    <property type="evidence" value="ECO:0007669"/>
    <property type="project" value="TreeGrafter"/>
</dbReference>
<accession>A0A165M9V7</accession>
<feature type="region of interest" description="Disordered" evidence="8">
    <location>
        <begin position="171"/>
        <end position="194"/>
    </location>
</feature>
<feature type="compositionally biased region" description="Gly residues" evidence="8">
    <location>
        <begin position="174"/>
        <end position="193"/>
    </location>
</feature>
<name>A0A165M9V7_9APHY</name>
<dbReference type="GO" id="GO:0004338">
    <property type="term" value="F:glucan exo-1,3-beta-glucosidase activity"/>
    <property type="evidence" value="ECO:0007669"/>
    <property type="project" value="UniProtKB-EC"/>
</dbReference>
<sequence length="790" mass="83792">MSSSGHEHGADALAPPPPITGTDLDRASVGRADSFADSSSASAAPYIPPTAGSTTAPEPSVPSTPVGAYATPALATPPEAGLFAPPAADPEAGAAAAAAKEAGQSGSGAGSKEALAGAGAVGAAGRRDPGVRPWYHYRRPWIWPIAFFALAAVVLVVVLPVWFVAVKPHRDGGSKSGGGSGGVDGGAVTGGNGSTVTMDNGTTFTYTNSFGGYWVYDPKNPFNNSARPNSWTPPLTEAWNFSTNRIYGVNLGGLFVMEPFITPSYYQEYSAEGAVDEWTLDVAFREKANITETMEQHYGEFVTELDFAEIAGAGLNWVRIPMPFWAIEVWDNVGVANGTTVAEPFVARMCWSYILRVFQWARKYGLRINLDLHTIPGSQNGYNHSGKLGTINFLNGMMGIANAERALEYIRVITEFISQPEYQPLIPIFSIVNEPLLQTITLPVLTTFYLNAYWMVRNITGVGEGNGPYIAIHDGFQGTAYWAGFLEGSDRVILDTHPYFAFDNEPNNEPLNVTANGTTDASVYGGQWPQMACSSWGPGMNTSRSAFGVTIAGEFSNGINDCGLWVRGVNISTAYVGNCDYWADWESWSDETKAGLMTYALASMDALGDWFFWTWKIDPSASSGTVESPLWTYKLGLEQGWIPTDPRKASGTCEALGIAPNVWNQSFAAYATGGAGAGDIAASSVAEYGAWPPTSINNVPTASMSLLPQYTATATVVTLPPASTYTAATVSTGSGWYDKSDARSAPTPIAGCEYPDAWSAVNAAVPTSGCGAVANERRELLPPPVVTSAA</sequence>